<keyword evidence="5 9" id="KW-0460">Magnesium</keyword>
<keyword evidence="7" id="KW-0456">Lyase</keyword>
<feature type="binding site" evidence="8">
    <location>
        <position position="510"/>
    </location>
    <ligand>
        <name>pyruvate</name>
        <dbReference type="ChEBI" id="CHEBI:15361"/>
        <label>1</label>
        <note>substrate; ligand shared between two neighboring subunits</note>
    </ligand>
</feature>
<accession>A0A1E3QXF0</accession>
<dbReference type="Pfam" id="PF00205">
    <property type="entry name" value="TPP_enzyme_M"/>
    <property type="match status" value="1"/>
</dbReference>
<dbReference type="RefSeq" id="XP_018987673.1">
    <property type="nucleotide sequence ID" value="XM_019127380.1"/>
</dbReference>
<protein>
    <recommendedName>
        <fullName evidence="16">Pyruvate decarboxylase</fullName>
    </recommendedName>
</protein>
<evidence type="ECO:0008006" key="16">
    <source>
        <dbReference type="Google" id="ProtNLM"/>
    </source>
</evidence>
<evidence type="ECO:0000313" key="14">
    <source>
        <dbReference type="EMBL" id="ODQ82345.1"/>
    </source>
</evidence>
<dbReference type="Pfam" id="PF02776">
    <property type="entry name" value="TPP_enzyme_N"/>
    <property type="match status" value="1"/>
</dbReference>
<evidence type="ECO:0000256" key="4">
    <source>
        <dbReference type="ARBA" id="ARBA00022793"/>
    </source>
</evidence>
<dbReference type="SUPFAM" id="SSF52467">
    <property type="entry name" value="DHS-like NAD/FAD-binding domain"/>
    <property type="match status" value="1"/>
</dbReference>
<dbReference type="GO" id="GO:0000949">
    <property type="term" value="P:aromatic amino acid family catabolic process to alcohol via Ehrlich pathway"/>
    <property type="evidence" value="ECO:0007669"/>
    <property type="project" value="TreeGrafter"/>
</dbReference>
<dbReference type="GeneID" id="30145233"/>
<evidence type="ECO:0000256" key="8">
    <source>
        <dbReference type="PIRSR" id="PIRSR036565-1"/>
    </source>
</evidence>
<dbReference type="GO" id="GO:0000287">
    <property type="term" value="F:magnesium ion binding"/>
    <property type="evidence" value="ECO:0007669"/>
    <property type="project" value="InterPro"/>
</dbReference>
<evidence type="ECO:0000259" key="12">
    <source>
        <dbReference type="Pfam" id="PF02775"/>
    </source>
</evidence>
<keyword evidence="4" id="KW-0210">Decarboxylase</keyword>
<dbReference type="InterPro" id="IPR047213">
    <property type="entry name" value="TPP_PYR_PDC_IPDC-like"/>
</dbReference>
<dbReference type="PIRSF" id="PIRSF036565">
    <property type="entry name" value="Pyruvt_ip_decrb"/>
    <property type="match status" value="1"/>
</dbReference>
<feature type="domain" description="Thiamine pyrophosphate enzyme N-terminal TPP-binding" evidence="13">
    <location>
        <begin position="25"/>
        <end position="130"/>
    </location>
</feature>
<dbReference type="OrthoDB" id="308383at2759"/>
<feature type="domain" description="Thiamine pyrophosphate enzyme central" evidence="11">
    <location>
        <begin position="232"/>
        <end position="352"/>
    </location>
</feature>
<evidence type="ECO:0000256" key="9">
    <source>
        <dbReference type="PIRSR" id="PIRSR036565-2"/>
    </source>
</evidence>
<dbReference type="SUPFAM" id="SSF52518">
    <property type="entry name" value="Thiamin diphosphate-binding fold (THDP-binding)"/>
    <property type="match status" value="2"/>
</dbReference>
<dbReference type="Pfam" id="PF02775">
    <property type="entry name" value="TPP_enzyme_C"/>
    <property type="match status" value="1"/>
</dbReference>
<feature type="binding site" evidence="8">
    <location>
        <position position="137"/>
    </location>
    <ligand>
        <name>pyruvate</name>
        <dbReference type="ChEBI" id="CHEBI:15361"/>
        <label>1</label>
        <note>substrate; ligand shared between two neighboring subunits</note>
    </ligand>
</feature>
<dbReference type="GO" id="GO:0005634">
    <property type="term" value="C:nucleus"/>
    <property type="evidence" value="ECO:0007669"/>
    <property type="project" value="TreeGrafter"/>
</dbReference>
<dbReference type="InterPro" id="IPR029061">
    <property type="entry name" value="THDP-binding"/>
</dbReference>
<dbReference type="InterPro" id="IPR047214">
    <property type="entry name" value="TPP_PDC_IPDC"/>
</dbReference>
<dbReference type="CDD" id="cd07038">
    <property type="entry name" value="TPP_PYR_PDC_IPDC_like"/>
    <property type="match status" value="1"/>
</dbReference>
<evidence type="ECO:0000256" key="10">
    <source>
        <dbReference type="RuleBase" id="RU362132"/>
    </source>
</evidence>
<dbReference type="GO" id="GO:0005829">
    <property type="term" value="C:cytosol"/>
    <property type="evidence" value="ECO:0007669"/>
    <property type="project" value="TreeGrafter"/>
</dbReference>
<dbReference type="InterPro" id="IPR029035">
    <property type="entry name" value="DHS-like_NAD/FAD-binding_dom"/>
</dbReference>
<evidence type="ECO:0000259" key="13">
    <source>
        <dbReference type="Pfam" id="PF02776"/>
    </source>
</evidence>
<evidence type="ECO:0000256" key="7">
    <source>
        <dbReference type="ARBA" id="ARBA00023239"/>
    </source>
</evidence>
<comment type="similarity">
    <text evidence="2 10">Belongs to the TPP enzyme family.</text>
</comment>
<feature type="binding site" evidence="9">
    <location>
        <position position="506"/>
    </location>
    <ligand>
        <name>Mg(2+)</name>
        <dbReference type="ChEBI" id="CHEBI:18420"/>
    </ligand>
</feature>
<dbReference type="PANTHER" id="PTHR43452">
    <property type="entry name" value="PYRUVATE DECARBOXYLASE"/>
    <property type="match status" value="1"/>
</dbReference>
<dbReference type="EMBL" id="KV454426">
    <property type="protein sequence ID" value="ODQ82345.1"/>
    <property type="molecule type" value="Genomic_DNA"/>
</dbReference>
<dbReference type="InterPro" id="IPR012110">
    <property type="entry name" value="PDC/IPDC-like"/>
</dbReference>
<dbReference type="InterPro" id="IPR011766">
    <property type="entry name" value="TPP_enzyme_TPP-bd"/>
</dbReference>
<dbReference type="GO" id="GO:0004737">
    <property type="term" value="F:pyruvate decarboxylase activity"/>
    <property type="evidence" value="ECO:0007669"/>
    <property type="project" value="TreeGrafter"/>
</dbReference>
<sequence>MAPIATSDVSSHFQTTQGSGDLIPLGEYIFRRISQVGTKSIFGVPGDFNLNFLEHIYSVKGLNWIGCCNELNAGYAADGYAKLSLGKLMGVVVTTFGVGELSAINAISGSFAEYAPVLHIVGTSSMGQKQGPKNFHHLVTNKKLFAAPNHYVYENMVDDICIAKESIKELDQACEQVDRVLEAVYAKSRPGYLYLPSNYADMMVSLERLTKTPLRLALSPAANPQQVSDLAEQILGRMYDAERPAVLADILVSKFRSNETFNKLVEKLSTNVRLFSTTMSKGVVDESLPNWFGTYCGVQSCEGVARFMEECDFVLHAGIFDVETNNGSYTFNLNKVQVVELHPEYIAIGDQIYEGENMMQHVLEAMCKKLDVSQMQANTLPEPLLRKASSTTSKSLNQAYLVDALEAYLQPNDILVVETCSFLFAIADFKFKHNMTFVSQMFYGSIGYALPATLGCSLALRDMNQETSRRVVLIQGDGSAQMTIQELATYVRQDIKPTMFLLNNDGYSVERIIYGPNSSYNDIAPNWKWCEFFKVFGDINGDVAFTTKVSQKDDLDQLLNEKKFRSGLQLQLVELMLDRMDVPWRFELICGKQTSK</sequence>
<dbReference type="Gene3D" id="3.40.50.970">
    <property type="match status" value="2"/>
</dbReference>
<dbReference type="PANTHER" id="PTHR43452:SF3">
    <property type="entry name" value="TRANSAMINATED AMINO ACID DECARBOXYLASE"/>
    <property type="match status" value="1"/>
</dbReference>
<dbReference type="FunFam" id="3.40.50.970:FF:000019">
    <property type="entry name" value="Pyruvate decarboxylase isozyme"/>
    <property type="match status" value="1"/>
</dbReference>
<feature type="binding site" evidence="9">
    <location>
        <position position="477"/>
    </location>
    <ligand>
        <name>Mg(2+)</name>
        <dbReference type="ChEBI" id="CHEBI:18420"/>
    </ligand>
</feature>
<dbReference type="FunFam" id="3.40.50.970:FF:000024">
    <property type="entry name" value="Pyruvate decarboxylase isozyme"/>
    <property type="match status" value="1"/>
</dbReference>
<comment type="cofactor">
    <cofactor evidence="1">
        <name>thiamine diphosphate</name>
        <dbReference type="ChEBI" id="CHEBI:58937"/>
    </cofactor>
</comment>
<feature type="binding site" evidence="8">
    <location>
        <position position="185"/>
    </location>
    <ligand>
        <name>pyruvate</name>
        <dbReference type="ChEBI" id="CHEBI:15361"/>
        <label>2</label>
        <note>allosteric activator</note>
    </ligand>
</feature>
<evidence type="ECO:0000256" key="3">
    <source>
        <dbReference type="ARBA" id="ARBA00022723"/>
    </source>
</evidence>
<organism evidence="14 15">
    <name type="scientific">Babjeviella inositovora NRRL Y-12698</name>
    <dbReference type="NCBI Taxonomy" id="984486"/>
    <lineage>
        <taxon>Eukaryota</taxon>
        <taxon>Fungi</taxon>
        <taxon>Dikarya</taxon>
        <taxon>Ascomycota</taxon>
        <taxon>Saccharomycotina</taxon>
        <taxon>Pichiomycetes</taxon>
        <taxon>Serinales incertae sedis</taxon>
        <taxon>Babjeviella</taxon>
    </lineage>
</organism>
<keyword evidence="6 10" id="KW-0786">Thiamine pyrophosphate</keyword>
<dbReference type="CDD" id="cd02005">
    <property type="entry name" value="TPP_PDC_IPDC"/>
    <property type="match status" value="1"/>
</dbReference>
<evidence type="ECO:0000256" key="2">
    <source>
        <dbReference type="ARBA" id="ARBA00007812"/>
    </source>
</evidence>
<keyword evidence="3 9" id="KW-0479">Metal-binding</keyword>
<evidence type="ECO:0000259" key="11">
    <source>
        <dbReference type="Pfam" id="PF00205"/>
    </source>
</evidence>
<dbReference type="InterPro" id="IPR012000">
    <property type="entry name" value="Thiamin_PyroP_enz_cen_dom"/>
</dbReference>
<dbReference type="GO" id="GO:0030976">
    <property type="term" value="F:thiamine pyrophosphate binding"/>
    <property type="evidence" value="ECO:0007669"/>
    <property type="project" value="InterPro"/>
</dbReference>
<reference evidence="15" key="1">
    <citation type="submission" date="2016-05" db="EMBL/GenBank/DDBJ databases">
        <title>Comparative genomics of biotechnologically important yeasts.</title>
        <authorList>
            <consortium name="DOE Joint Genome Institute"/>
            <person name="Riley R."/>
            <person name="Haridas S."/>
            <person name="Wolfe K.H."/>
            <person name="Lopes M.R."/>
            <person name="Hittinger C.T."/>
            <person name="Goker M."/>
            <person name="Salamov A."/>
            <person name="Wisecaver J."/>
            <person name="Long T.M."/>
            <person name="Aerts A.L."/>
            <person name="Barry K."/>
            <person name="Choi C."/>
            <person name="Clum A."/>
            <person name="Coughlan A.Y."/>
            <person name="Deshpande S."/>
            <person name="Douglass A.P."/>
            <person name="Hanson S.J."/>
            <person name="Klenk H.-P."/>
            <person name="Labutti K."/>
            <person name="Lapidus A."/>
            <person name="Lindquist E."/>
            <person name="Lipzen A."/>
            <person name="Meier-Kolthoff J.P."/>
            <person name="Ohm R.A."/>
            <person name="Otillar R.P."/>
            <person name="Pangilinan J."/>
            <person name="Peng Y."/>
            <person name="Rokas A."/>
            <person name="Rosa C.A."/>
            <person name="Scheuner C."/>
            <person name="Sibirny A.A."/>
            <person name="Slot J.C."/>
            <person name="Stielow J.B."/>
            <person name="Sun H."/>
            <person name="Kurtzman C.P."/>
            <person name="Blackwell M."/>
            <person name="Grigoriev I.V."/>
            <person name="Jeffries T.W."/>
        </authorList>
    </citation>
    <scope>NUCLEOTIDE SEQUENCE [LARGE SCALE GENOMIC DNA]</scope>
    <source>
        <strain evidence="15">NRRL Y-12698</strain>
    </source>
</reference>
<evidence type="ECO:0000313" key="15">
    <source>
        <dbReference type="Proteomes" id="UP000094336"/>
    </source>
</evidence>
<evidence type="ECO:0000256" key="6">
    <source>
        <dbReference type="ARBA" id="ARBA00023052"/>
    </source>
</evidence>
<feature type="domain" description="Thiamine pyrophosphate enzyme TPP-binding" evidence="12">
    <location>
        <begin position="428"/>
        <end position="561"/>
    </location>
</feature>
<dbReference type="STRING" id="984486.A0A1E3QXF0"/>
<dbReference type="Proteomes" id="UP000094336">
    <property type="component" value="Unassembled WGS sequence"/>
</dbReference>
<dbReference type="AlphaFoldDB" id="A0A1E3QXF0"/>
<dbReference type="Gene3D" id="3.40.50.1220">
    <property type="entry name" value="TPP-binding domain"/>
    <property type="match status" value="1"/>
</dbReference>
<feature type="binding site" evidence="9">
    <location>
        <position position="504"/>
    </location>
    <ligand>
        <name>Mg(2+)</name>
        <dbReference type="ChEBI" id="CHEBI:18420"/>
    </ligand>
</feature>
<dbReference type="InterPro" id="IPR012001">
    <property type="entry name" value="Thiamin_PyroP_enz_TPP-bd_dom"/>
</dbReference>
<proteinExistence type="inferred from homology"/>
<gene>
    <name evidence="14" type="ORF">BABINDRAFT_158962</name>
</gene>
<evidence type="ECO:0000256" key="1">
    <source>
        <dbReference type="ARBA" id="ARBA00001964"/>
    </source>
</evidence>
<comment type="cofactor">
    <cofactor evidence="9">
        <name>Mg(2+)</name>
        <dbReference type="ChEBI" id="CHEBI:18420"/>
    </cofactor>
    <text evidence="9">Binds 1 Mg(2+) per subunit.</text>
</comment>
<evidence type="ECO:0000256" key="5">
    <source>
        <dbReference type="ARBA" id="ARBA00022842"/>
    </source>
</evidence>
<keyword evidence="15" id="KW-1185">Reference proteome</keyword>
<name>A0A1E3QXF0_9ASCO</name>
<feature type="binding site" evidence="8">
    <location>
        <position position="47"/>
    </location>
    <ligand>
        <name>pyruvate</name>
        <dbReference type="ChEBI" id="CHEBI:15361"/>
        <label>1</label>
        <note>substrate; ligand shared between two neighboring subunits</note>
    </ligand>
</feature>